<evidence type="ECO:0000313" key="2">
    <source>
        <dbReference type="EMBL" id="QMU27428.1"/>
    </source>
</evidence>
<dbReference type="GO" id="GO:0016757">
    <property type="term" value="F:glycosyltransferase activity"/>
    <property type="evidence" value="ECO:0007669"/>
    <property type="project" value="InterPro"/>
</dbReference>
<dbReference type="RefSeq" id="WP_182414623.1">
    <property type="nucleotide sequence ID" value="NZ_CP055153.1"/>
</dbReference>
<keyword evidence="3" id="KW-1185">Reference proteome</keyword>
<dbReference type="KEGG" id="add:HUW48_04970"/>
<keyword evidence="2" id="KW-0808">Transferase</keyword>
<gene>
    <name evidence="2" type="ORF">HUW48_04970</name>
</gene>
<dbReference type="InterPro" id="IPR050194">
    <property type="entry name" value="Glycosyltransferase_grp1"/>
</dbReference>
<evidence type="ECO:0000259" key="1">
    <source>
        <dbReference type="Pfam" id="PF00534"/>
    </source>
</evidence>
<proteinExistence type="predicted"/>
<sequence length="374" mass="43174">MESLNKVIIFYPHIGEYGGIERNIIALAEEASRMKISPVLICYYDNIGISQYHNNLETILLGDHWNPFIKGLRLYNWFNKNRKLIKGLPLFFGGKAGFYATIARMKEYALHYTDPPSLLSTDKSYAFIKSRFLLYRSRISDWFTKEGVRRARVCLTMTQWNANELESIYKYPFKVVYQGGLPPAGVINSLPRCSGPVFRIFSICRINSSKNLKWILDVVRYFQTSDPFINLYQKLEVIIAGKGPDTDNLKKITSEMELDSIIQFPGFLSADQVEEEYRNADLFLVPGRQGFGLPVLEALYRHVPVVLNKESRISEILMSNSWVAISENNSNSFTREVAQHVLRIRQSYPEETLLKDLPSEQGWANEIGKHCNWW</sequence>
<organism evidence="2 3">
    <name type="scientific">Adhaeribacter radiodurans</name>
    <dbReference type="NCBI Taxonomy" id="2745197"/>
    <lineage>
        <taxon>Bacteria</taxon>
        <taxon>Pseudomonadati</taxon>
        <taxon>Bacteroidota</taxon>
        <taxon>Cytophagia</taxon>
        <taxon>Cytophagales</taxon>
        <taxon>Hymenobacteraceae</taxon>
        <taxon>Adhaeribacter</taxon>
    </lineage>
</organism>
<dbReference type="Proteomes" id="UP000514509">
    <property type="component" value="Chromosome"/>
</dbReference>
<dbReference type="PANTHER" id="PTHR45947:SF3">
    <property type="entry name" value="SULFOQUINOVOSYL TRANSFERASE SQD2"/>
    <property type="match status" value="1"/>
</dbReference>
<dbReference type="EMBL" id="CP055153">
    <property type="protein sequence ID" value="QMU27428.1"/>
    <property type="molecule type" value="Genomic_DNA"/>
</dbReference>
<dbReference type="AlphaFoldDB" id="A0A7L7L3P9"/>
<accession>A0A7L7L3P9</accession>
<dbReference type="InterPro" id="IPR001296">
    <property type="entry name" value="Glyco_trans_1"/>
</dbReference>
<dbReference type="PANTHER" id="PTHR45947">
    <property type="entry name" value="SULFOQUINOVOSYL TRANSFERASE SQD2"/>
    <property type="match status" value="1"/>
</dbReference>
<dbReference type="SUPFAM" id="SSF53756">
    <property type="entry name" value="UDP-Glycosyltransferase/glycogen phosphorylase"/>
    <property type="match status" value="1"/>
</dbReference>
<dbReference type="Gene3D" id="3.40.50.2000">
    <property type="entry name" value="Glycogen Phosphorylase B"/>
    <property type="match status" value="1"/>
</dbReference>
<protein>
    <submittedName>
        <fullName evidence="2">Glycosyltransferase</fullName>
    </submittedName>
</protein>
<feature type="domain" description="Glycosyl transferase family 1" evidence="1">
    <location>
        <begin position="200"/>
        <end position="339"/>
    </location>
</feature>
<evidence type="ECO:0000313" key="3">
    <source>
        <dbReference type="Proteomes" id="UP000514509"/>
    </source>
</evidence>
<reference evidence="2 3" key="2">
    <citation type="submission" date="2020-08" db="EMBL/GenBank/DDBJ databases">
        <title>Adhaeribacter dokdonensis sp. nov., isolated from the rhizosphere of Elymus tsukushiensis, a plant native to the Dokdo Islands, Republic of Korea.</title>
        <authorList>
            <person name="Ghim S.Y."/>
        </authorList>
    </citation>
    <scope>NUCLEOTIDE SEQUENCE [LARGE SCALE GENOMIC DNA]</scope>
    <source>
        <strain evidence="2 3">KUDC8001</strain>
    </source>
</reference>
<dbReference type="Pfam" id="PF00534">
    <property type="entry name" value="Glycos_transf_1"/>
    <property type="match status" value="1"/>
</dbReference>
<reference evidence="2 3" key="1">
    <citation type="submission" date="2020-06" db="EMBL/GenBank/DDBJ databases">
        <authorList>
            <person name="Hwang Y.J."/>
        </authorList>
    </citation>
    <scope>NUCLEOTIDE SEQUENCE [LARGE SCALE GENOMIC DNA]</scope>
    <source>
        <strain evidence="2 3">KUDC8001</strain>
    </source>
</reference>
<name>A0A7L7L3P9_9BACT</name>